<evidence type="ECO:0000313" key="4">
    <source>
        <dbReference type="Proteomes" id="UP000224634"/>
    </source>
</evidence>
<feature type="region of interest" description="Disordered" evidence="1">
    <location>
        <begin position="453"/>
        <end position="474"/>
    </location>
</feature>
<protein>
    <recommendedName>
        <fullName evidence="5">DUF676 domain-containing protein</fullName>
    </recommendedName>
</protein>
<dbReference type="AlphaFoldDB" id="A0A2B7XY57"/>
<dbReference type="Proteomes" id="UP000224634">
    <property type="component" value="Unassembled WGS sequence"/>
</dbReference>
<feature type="transmembrane region" description="Helical" evidence="2">
    <location>
        <begin position="69"/>
        <end position="88"/>
    </location>
</feature>
<keyword evidence="2" id="KW-0812">Transmembrane</keyword>
<dbReference type="EMBL" id="PDNA01000101">
    <property type="protein sequence ID" value="PGH13713.1"/>
    <property type="molecule type" value="Genomic_DNA"/>
</dbReference>
<dbReference type="Gene3D" id="3.40.50.1820">
    <property type="entry name" value="alpha/beta hydrolase"/>
    <property type="match status" value="1"/>
</dbReference>
<evidence type="ECO:0000256" key="1">
    <source>
        <dbReference type="SAM" id="MobiDB-lite"/>
    </source>
</evidence>
<gene>
    <name evidence="3" type="ORF">AJ80_06218</name>
</gene>
<dbReference type="STRING" id="1447883.A0A2B7XY57"/>
<keyword evidence="2" id="KW-1133">Transmembrane helix</keyword>
<evidence type="ECO:0008006" key="5">
    <source>
        <dbReference type="Google" id="ProtNLM"/>
    </source>
</evidence>
<dbReference type="PANTHER" id="PTHR42044:SF2">
    <property type="entry name" value="DUF676 DOMAIN-CONTAINING PROTEIN"/>
    <property type="match status" value="1"/>
</dbReference>
<proteinExistence type="predicted"/>
<comment type="caution">
    <text evidence="3">The sequence shown here is derived from an EMBL/GenBank/DDBJ whole genome shotgun (WGS) entry which is preliminary data.</text>
</comment>
<name>A0A2B7XY57_POLH7</name>
<feature type="transmembrane region" description="Helical" evidence="2">
    <location>
        <begin position="95"/>
        <end position="115"/>
    </location>
</feature>
<keyword evidence="4" id="KW-1185">Reference proteome</keyword>
<organism evidence="3 4">
    <name type="scientific">Polytolypa hystricis (strain UAMH7299)</name>
    <dbReference type="NCBI Taxonomy" id="1447883"/>
    <lineage>
        <taxon>Eukaryota</taxon>
        <taxon>Fungi</taxon>
        <taxon>Dikarya</taxon>
        <taxon>Ascomycota</taxon>
        <taxon>Pezizomycotina</taxon>
        <taxon>Eurotiomycetes</taxon>
        <taxon>Eurotiomycetidae</taxon>
        <taxon>Onygenales</taxon>
        <taxon>Onygenales incertae sedis</taxon>
        <taxon>Polytolypa</taxon>
    </lineage>
</organism>
<dbReference type="SUPFAM" id="SSF53474">
    <property type="entry name" value="alpha/beta-Hydrolases"/>
    <property type="match status" value="1"/>
</dbReference>
<keyword evidence="2" id="KW-0472">Membrane</keyword>
<dbReference type="OrthoDB" id="202545at2759"/>
<dbReference type="PANTHER" id="PTHR42044">
    <property type="entry name" value="DUF676 DOMAIN-CONTAINING PROTEIN-RELATED"/>
    <property type="match status" value="1"/>
</dbReference>
<dbReference type="InterPro" id="IPR029058">
    <property type="entry name" value="AB_hydrolase_fold"/>
</dbReference>
<reference evidence="3 4" key="1">
    <citation type="submission" date="2017-10" db="EMBL/GenBank/DDBJ databases">
        <title>Comparative genomics in systemic dimorphic fungi from Ajellomycetaceae.</title>
        <authorList>
            <person name="Munoz J.F."/>
            <person name="Mcewen J.G."/>
            <person name="Clay O.K."/>
            <person name="Cuomo C.A."/>
        </authorList>
    </citation>
    <scope>NUCLEOTIDE SEQUENCE [LARGE SCALE GENOMIC DNA]</scope>
    <source>
        <strain evidence="3 4">UAMH7299</strain>
    </source>
</reference>
<sequence length="474" mass="52598">MEKRKVLYIPPQADPLAATSPPTAHNNPLVLGWRDLRTLLSIIHLLPNLWRPYPSNLKSDELSLEPYNFWYLVALALISVVQAVLFLIGLVAFILLPGFISIPVCIAAAGLVWIVCRPIQGPAIVYSNLDGKEPDNFRKRDDERWVFINGILDGNRGLQRNCNRLALLFGRPIVGIHNPTYGLLGDLIECIVQRAFSYNTFVVRFAYDYIKQCLTDPTARKVVLICHSQGGIITSMVLDLLFADLPIENVSKLEVYTFGSAASHFNNPLISLDPASPIPSANVIKHIEHYVNSDDIVPRWGILYNIRPTVESRFSGRIFVRKNATGHMFNQHYLNNMFPVSPADEQSDFLDQIVEVDDRTATDRETCAIKHWLDIKGVTFDENGRIAGESGLEPVKKAYSTIPSSSYVAAAVDAIDRCHSGVQGESSSGILNKVAVHRVGRVRDLSRLWKYTGGGDPDAGDGDDGDGGERHLVN</sequence>
<accession>A0A2B7XY57</accession>
<evidence type="ECO:0000313" key="3">
    <source>
        <dbReference type="EMBL" id="PGH13713.1"/>
    </source>
</evidence>
<evidence type="ECO:0000256" key="2">
    <source>
        <dbReference type="SAM" id="Phobius"/>
    </source>
</evidence>